<keyword evidence="2" id="KW-0328">Glycosyltransferase</keyword>
<dbReference type="EMBL" id="JAVMBO010000007">
    <property type="protein sequence ID" value="MDS1309930.1"/>
    <property type="molecule type" value="Genomic_DNA"/>
</dbReference>
<evidence type="ECO:0000259" key="1">
    <source>
        <dbReference type="Pfam" id="PF00535"/>
    </source>
</evidence>
<dbReference type="SUPFAM" id="SSF53448">
    <property type="entry name" value="Nucleotide-diphospho-sugar transferases"/>
    <property type="match status" value="1"/>
</dbReference>
<dbReference type="EC" id="2.4.-.-" evidence="2"/>
<dbReference type="InterPro" id="IPR001173">
    <property type="entry name" value="Glyco_trans_2-like"/>
</dbReference>
<dbReference type="InterPro" id="IPR029044">
    <property type="entry name" value="Nucleotide-diphossugar_trans"/>
</dbReference>
<dbReference type="Gene3D" id="3.90.550.10">
    <property type="entry name" value="Spore Coat Polysaccharide Biosynthesis Protein SpsA, Chain A"/>
    <property type="match status" value="1"/>
</dbReference>
<keyword evidence="2" id="KW-0808">Transferase</keyword>
<dbReference type="InterPro" id="IPR050834">
    <property type="entry name" value="Glycosyltransf_2"/>
</dbReference>
<gene>
    <name evidence="2" type="ORF">RKA07_07380</name>
</gene>
<evidence type="ECO:0000313" key="2">
    <source>
        <dbReference type="EMBL" id="MDS1309930.1"/>
    </source>
</evidence>
<evidence type="ECO:0000313" key="3">
    <source>
        <dbReference type="Proteomes" id="UP001267407"/>
    </source>
</evidence>
<organism evidence="2 3">
    <name type="scientific">Marinobacter xiaoshiensis</name>
    <dbReference type="NCBI Taxonomy" id="3073652"/>
    <lineage>
        <taxon>Bacteria</taxon>
        <taxon>Pseudomonadati</taxon>
        <taxon>Pseudomonadota</taxon>
        <taxon>Gammaproteobacteria</taxon>
        <taxon>Pseudomonadales</taxon>
        <taxon>Marinobacteraceae</taxon>
        <taxon>Marinobacter</taxon>
    </lineage>
</organism>
<reference evidence="2" key="1">
    <citation type="submission" date="2023-09" db="EMBL/GenBank/DDBJ databases">
        <title>Marinobacter sediminicola sp. nov. and Marinobacter maritimum sp. nov., isolated from marine sediment.</title>
        <authorList>
            <person name="An J."/>
        </authorList>
    </citation>
    <scope>NUCLEOTIDE SEQUENCE</scope>
    <source>
        <strain evidence="2">F60267</strain>
    </source>
</reference>
<proteinExistence type="predicted"/>
<dbReference type="Proteomes" id="UP001267407">
    <property type="component" value="Unassembled WGS sequence"/>
</dbReference>
<sequence length="313" mass="35852">MKESISVAIPVFNRAGWIGKTLEHIFSQSVPVDEVILCDDGSTDDLEQAIQIYRDKIKVIRIENSGPAIARKVAIENSSGDWIALCDSDDFWNADHIENFLNALGQFPQSDLYFSNFLASDRQCQTKFECAPEGWFERLTGSVWLESTLYYRTQRPFLGALLEYQACFPSCLIFRRDLYQKIGGIKEYVSRWASEDLHLTARMASITAGIVSTRQSVIINKHNENFSGEHIKNVEGEILILDDLLTNNLVSEALFKIVEEKHEILKRNLFRLYFWSSQFESATKLSRSISLKSLSIKDLLRLVISYLRYGLNL</sequence>
<protein>
    <submittedName>
        <fullName evidence="2">Glycosyltransferase family 2 protein</fullName>
        <ecNumber evidence="2">2.4.-.-</ecNumber>
    </submittedName>
</protein>
<dbReference type="CDD" id="cd00761">
    <property type="entry name" value="Glyco_tranf_GTA_type"/>
    <property type="match status" value="1"/>
</dbReference>
<dbReference type="PANTHER" id="PTHR43685">
    <property type="entry name" value="GLYCOSYLTRANSFERASE"/>
    <property type="match status" value="1"/>
</dbReference>
<dbReference type="PANTHER" id="PTHR43685:SF2">
    <property type="entry name" value="GLYCOSYLTRANSFERASE 2-LIKE DOMAIN-CONTAINING PROTEIN"/>
    <property type="match status" value="1"/>
</dbReference>
<keyword evidence="3" id="KW-1185">Reference proteome</keyword>
<feature type="domain" description="Glycosyltransferase 2-like" evidence="1">
    <location>
        <begin position="6"/>
        <end position="113"/>
    </location>
</feature>
<accession>A0ABU2HHZ2</accession>
<dbReference type="RefSeq" id="WP_310965993.1">
    <property type="nucleotide sequence ID" value="NZ_JAVMBO010000007.1"/>
</dbReference>
<name>A0ABU2HHZ2_9GAMM</name>
<dbReference type="GO" id="GO:0016757">
    <property type="term" value="F:glycosyltransferase activity"/>
    <property type="evidence" value="ECO:0007669"/>
    <property type="project" value="UniProtKB-KW"/>
</dbReference>
<dbReference type="Pfam" id="PF00535">
    <property type="entry name" value="Glycos_transf_2"/>
    <property type="match status" value="1"/>
</dbReference>
<comment type="caution">
    <text evidence="2">The sequence shown here is derived from an EMBL/GenBank/DDBJ whole genome shotgun (WGS) entry which is preliminary data.</text>
</comment>